<dbReference type="Gene3D" id="3.90.79.10">
    <property type="entry name" value="Nucleoside Triphosphate Pyrophosphohydrolase"/>
    <property type="match status" value="1"/>
</dbReference>
<dbReference type="Pfam" id="PF00293">
    <property type="entry name" value="NUDIX"/>
    <property type="match status" value="1"/>
</dbReference>
<evidence type="ECO:0000259" key="3">
    <source>
        <dbReference type="PROSITE" id="PS51462"/>
    </source>
</evidence>
<evidence type="ECO:0000313" key="5">
    <source>
        <dbReference type="Proteomes" id="UP000580568"/>
    </source>
</evidence>
<keyword evidence="2" id="KW-0378">Hydrolase</keyword>
<dbReference type="Proteomes" id="UP000580568">
    <property type="component" value="Unassembled WGS sequence"/>
</dbReference>
<dbReference type="InterPro" id="IPR020084">
    <property type="entry name" value="NUDIX_hydrolase_CS"/>
</dbReference>
<dbReference type="InterPro" id="IPR015797">
    <property type="entry name" value="NUDIX_hydrolase-like_dom_sf"/>
</dbReference>
<dbReference type="InterPro" id="IPR000086">
    <property type="entry name" value="NUDIX_hydrolase_dom"/>
</dbReference>
<organism evidence="4 5">
    <name type="scientific">Clostridium fungisolvens</name>
    <dbReference type="NCBI Taxonomy" id="1604897"/>
    <lineage>
        <taxon>Bacteria</taxon>
        <taxon>Bacillati</taxon>
        <taxon>Bacillota</taxon>
        <taxon>Clostridia</taxon>
        <taxon>Eubacteriales</taxon>
        <taxon>Clostridiaceae</taxon>
        <taxon>Clostridium</taxon>
    </lineage>
</organism>
<dbReference type="AlphaFoldDB" id="A0A6V8SHN8"/>
<protein>
    <submittedName>
        <fullName evidence="4">Methanol dehydrogenase activator</fullName>
    </submittedName>
</protein>
<dbReference type="PROSITE" id="PS51462">
    <property type="entry name" value="NUDIX"/>
    <property type="match status" value="1"/>
</dbReference>
<keyword evidence="5" id="KW-1185">Reference proteome</keyword>
<dbReference type="RefSeq" id="WP_183278099.1">
    <property type="nucleotide sequence ID" value="NZ_BLZR01000001.1"/>
</dbReference>
<evidence type="ECO:0000313" key="4">
    <source>
        <dbReference type="EMBL" id="GFP76687.1"/>
    </source>
</evidence>
<dbReference type="PANTHER" id="PTHR11839">
    <property type="entry name" value="UDP/ADP-SUGAR PYROPHOSPHATASE"/>
    <property type="match status" value="1"/>
</dbReference>
<evidence type="ECO:0000256" key="1">
    <source>
        <dbReference type="ARBA" id="ARBA00001946"/>
    </source>
</evidence>
<dbReference type="FunFam" id="3.90.79.10:FF:000024">
    <property type="entry name" value="ADP-ribose pyrophosphatase"/>
    <property type="match status" value="1"/>
</dbReference>
<dbReference type="CDD" id="cd03424">
    <property type="entry name" value="NUDIX_ADPRase_Nudt5_UGPPase_Nudt14"/>
    <property type="match status" value="1"/>
</dbReference>
<dbReference type="SUPFAM" id="SSF55811">
    <property type="entry name" value="Nudix"/>
    <property type="match status" value="1"/>
</dbReference>
<dbReference type="PROSITE" id="PS00893">
    <property type="entry name" value="NUDIX_BOX"/>
    <property type="match status" value="1"/>
</dbReference>
<dbReference type="GO" id="GO:0016787">
    <property type="term" value="F:hydrolase activity"/>
    <property type="evidence" value="ECO:0007669"/>
    <property type="project" value="UniProtKB-KW"/>
</dbReference>
<evidence type="ECO:0000256" key="2">
    <source>
        <dbReference type="ARBA" id="ARBA00022801"/>
    </source>
</evidence>
<comment type="caution">
    <text evidence="4">The sequence shown here is derived from an EMBL/GenBank/DDBJ whole genome shotgun (WGS) entry which is preliminary data.</text>
</comment>
<comment type="cofactor">
    <cofactor evidence="1">
        <name>Mg(2+)</name>
        <dbReference type="ChEBI" id="CHEBI:18420"/>
    </cofactor>
</comment>
<name>A0A6V8SHN8_9CLOT</name>
<sequence>MSFKLDEKTLQEDLKYTGDFIKVVRSRVELPDGRVGHRDIVRHPGAVAIVAIKDDGMILIVEQFRKPVEKILLEIPAGKLNAGENPMEAAKRELEEETGYGCTNIQYLGKIATAPGFCDEYIGIYKATGLTKGETDFDDDEFINLKEFRLEELKDMVRQGKIEDGKTIAALQFI</sequence>
<dbReference type="GO" id="GO:0019693">
    <property type="term" value="P:ribose phosphate metabolic process"/>
    <property type="evidence" value="ECO:0007669"/>
    <property type="project" value="TreeGrafter"/>
</dbReference>
<dbReference type="EMBL" id="BLZR01000001">
    <property type="protein sequence ID" value="GFP76687.1"/>
    <property type="molecule type" value="Genomic_DNA"/>
</dbReference>
<dbReference type="GO" id="GO:0006753">
    <property type="term" value="P:nucleoside phosphate metabolic process"/>
    <property type="evidence" value="ECO:0007669"/>
    <property type="project" value="TreeGrafter"/>
</dbReference>
<dbReference type="PANTHER" id="PTHR11839:SF18">
    <property type="entry name" value="NUDIX HYDROLASE DOMAIN-CONTAINING PROTEIN"/>
    <property type="match status" value="1"/>
</dbReference>
<dbReference type="GO" id="GO:0005829">
    <property type="term" value="C:cytosol"/>
    <property type="evidence" value="ECO:0007669"/>
    <property type="project" value="TreeGrafter"/>
</dbReference>
<feature type="domain" description="Nudix hydrolase" evidence="3">
    <location>
        <begin position="41"/>
        <end position="170"/>
    </location>
</feature>
<gene>
    <name evidence="4" type="ORF">bsdtw1_02790</name>
</gene>
<reference evidence="4 5" key="1">
    <citation type="submission" date="2020-07" db="EMBL/GenBank/DDBJ databases">
        <title>A new beta-1,3-glucan-decomposing anaerobic bacterium isolated from anoxic soil subjected to biological soil disinfestation.</title>
        <authorList>
            <person name="Ueki A."/>
            <person name="Tonouchi A."/>
        </authorList>
    </citation>
    <scope>NUCLEOTIDE SEQUENCE [LARGE SCALE GENOMIC DNA]</scope>
    <source>
        <strain evidence="4 5">TW1</strain>
    </source>
</reference>
<proteinExistence type="predicted"/>
<accession>A0A6V8SHN8</accession>